<dbReference type="InterPro" id="IPR036397">
    <property type="entry name" value="RNaseH_sf"/>
</dbReference>
<dbReference type="GO" id="GO:0003676">
    <property type="term" value="F:nucleic acid binding"/>
    <property type="evidence" value="ECO:0007669"/>
    <property type="project" value="InterPro"/>
</dbReference>
<comment type="catalytic activity">
    <reaction evidence="1">
        <text>Exonucleolytic cleavage in the 3'- to 5'-direction to yield nucleoside 5'-phosphates.</text>
        <dbReference type="EC" id="3.1.11.2"/>
    </reaction>
</comment>
<dbReference type="AlphaFoldDB" id="A0AAD7TBM6"/>
<reference evidence="11" key="1">
    <citation type="journal article" date="2023" name="Science">
        <title>Genome structures resolve the early diversification of teleost fishes.</title>
        <authorList>
            <person name="Parey E."/>
            <person name="Louis A."/>
            <person name="Montfort J."/>
            <person name="Bouchez O."/>
            <person name="Roques C."/>
            <person name="Iampietro C."/>
            <person name="Lluch J."/>
            <person name="Castinel A."/>
            <person name="Donnadieu C."/>
            <person name="Desvignes T."/>
            <person name="Floi Bucao C."/>
            <person name="Jouanno E."/>
            <person name="Wen M."/>
            <person name="Mejri S."/>
            <person name="Dirks R."/>
            <person name="Jansen H."/>
            <person name="Henkel C."/>
            <person name="Chen W.J."/>
            <person name="Zahm M."/>
            <person name="Cabau C."/>
            <person name="Klopp C."/>
            <person name="Thompson A.W."/>
            <person name="Robinson-Rechavi M."/>
            <person name="Braasch I."/>
            <person name="Lecointre G."/>
            <person name="Bobe J."/>
            <person name="Postlethwait J.H."/>
            <person name="Berthelot C."/>
            <person name="Roest Crollius H."/>
            <person name="Guiguen Y."/>
        </authorList>
    </citation>
    <scope>NUCLEOTIDE SEQUENCE</scope>
    <source>
        <strain evidence="11">NC1722</strain>
    </source>
</reference>
<evidence type="ECO:0000256" key="6">
    <source>
        <dbReference type="ARBA" id="ARBA00022801"/>
    </source>
</evidence>
<evidence type="ECO:0000313" key="11">
    <source>
        <dbReference type="EMBL" id="KAJ8417950.1"/>
    </source>
</evidence>
<evidence type="ECO:0000259" key="10">
    <source>
        <dbReference type="SMART" id="SM00479"/>
    </source>
</evidence>
<gene>
    <name evidence="11" type="ORF">AAFF_G00227930</name>
</gene>
<dbReference type="FunFam" id="3.30.420.10:FF:000247">
    <property type="entry name" value="Si:ch1073-296i8.2"/>
    <property type="match status" value="1"/>
</dbReference>
<comment type="caution">
    <text evidence="11">The sequence shown here is derived from an EMBL/GenBank/DDBJ whole genome shotgun (WGS) entry which is preliminary data.</text>
</comment>
<keyword evidence="5" id="KW-0479">Metal-binding</keyword>
<evidence type="ECO:0000256" key="7">
    <source>
        <dbReference type="ARBA" id="ARBA00022839"/>
    </source>
</evidence>
<dbReference type="GO" id="GO:0046872">
    <property type="term" value="F:metal ion binding"/>
    <property type="evidence" value="ECO:0007669"/>
    <property type="project" value="UniProtKB-KW"/>
</dbReference>
<evidence type="ECO:0000256" key="2">
    <source>
        <dbReference type="ARBA" id="ARBA00001946"/>
    </source>
</evidence>
<dbReference type="CDD" id="cd06127">
    <property type="entry name" value="DEDDh"/>
    <property type="match status" value="1"/>
</dbReference>
<dbReference type="Pfam" id="PF00929">
    <property type="entry name" value="RNase_T"/>
    <property type="match status" value="1"/>
</dbReference>
<keyword evidence="6" id="KW-0378">Hydrolase</keyword>
<protein>
    <recommendedName>
        <fullName evidence="3">exodeoxyribonuclease III</fullName>
        <ecNumber evidence="3">3.1.11.2</ecNumber>
    </recommendedName>
</protein>
<evidence type="ECO:0000256" key="9">
    <source>
        <dbReference type="ARBA" id="ARBA00025769"/>
    </source>
</evidence>
<dbReference type="InterPro" id="IPR040393">
    <property type="entry name" value="TREX1/2"/>
</dbReference>
<keyword evidence="12" id="KW-1185">Reference proteome</keyword>
<dbReference type="GO" id="GO:0005737">
    <property type="term" value="C:cytoplasm"/>
    <property type="evidence" value="ECO:0007669"/>
    <property type="project" value="TreeGrafter"/>
</dbReference>
<dbReference type="EC" id="3.1.11.2" evidence="3"/>
<evidence type="ECO:0000256" key="3">
    <source>
        <dbReference type="ARBA" id="ARBA00012115"/>
    </source>
</evidence>
<organism evidence="11 12">
    <name type="scientific">Aldrovandia affinis</name>
    <dbReference type="NCBI Taxonomy" id="143900"/>
    <lineage>
        <taxon>Eukaryota</taxon>
        <taxon>Metazoa</taxon>
        <taxon>Chordata</taxon>
        <taxon>Craniata</taxon>
        <taxon>Vertebrata</taxon>
        <taxon>Euteleostomi</taxon>
        <taxon>Actinopterygii</taxon>
        <taxon>Neopterygii</taxon>
        <taxon>Teleostei</taxon>
        <taxon>Notacanthiformes</taxon>
        <taxon>Halosauridae</taxon>
        <taxon>Aldrovandia</taxon>
    </lineage>
</organism>
<evidence type="ECO:0000256" key="1">
    <source>
        <dbReference type="ARBA" id="ARBA00000493"/>
    </source>
</evidence>
<sequence length="203" mass="22824">MQSSLSSGAVSMTEFTLVFFDLETTGLDVAVCDIVQLSAICGQRTFNAHVLPRCSMMAEASRVTGFTVLDQTLLLRGRPVDTVSLRQALTSFIAFLRSLNRPLLAAHNAKRFDCPVLARALRELSLREEFQQAIAGFLDTYLLSKDLLAYTAVRQYSQQHLVSIFLNKKYEAHNALEDVRALQELYQVWAPGPSVVRRHRFTL</sequence>
<name>A0AAD7TBM6_9TELE</name>
<comment type="cofactor">
    <cofactor evidence="2">
        <name>Mg(2+)</name>
        <dbReference type="ChEBI" id="CHEBI:18420"/>
    </cofactor>
</comment>
<dbReference type="InterPro" id="IPR012337">
    <property type="entry name" value="RNaseH-like_sf"/>
</dbReference>
<evidence type="ECO:0000256" key="8">
    <source>
        <dbReference type="ARBA" id="ARBA00022842"/>
    </source>
</evidence>
<keyword evidence="8" id="KW-0460">Magnesium</keyword>
<accession>A0AAD7TBM6</accession>
<dbReference type="SMART" id="SM00479">
    <property type="entry name" value="EXOIII"/>
    <property type="match status" value="1"/>
</dbReference>
<dbReference type="SUPFAM" id="SSF53098">
    <property type="entry name" value="Ribonuclease H-like"/>
    <property type="match status" value="1"/>
</dbReference>
<dbReference type="PANTHER" id="PTHR13058:SF22">
    <property type="entry name" value="EXODEOXYRIBONUCLEASE III"/>
    <property type="match status" value="1"/>
</dbReference>
<evidence type="ECO:0000256" key="5">
    <source>
        <dbReference type="ARBA" id="ARBA00022723"/>
    </source>
</evidence>
<dbReference type="InterPro" id="IPR013520">
    <property type="entry name" value="Ribonucl_H"/>
</dbReference>
<dbReference type="GO" id="GO:0008311">
    <property type="term" value="F:double-stranded DNA 3'-5' DNA exonuclease activity"/>
    <property type="evidence" value="ECO:0007669"/>
    <property type="project" value="UniProtKB-EC"/>
</dbReference>
<proteinExistence type="inferred from homology"/>
<dbReference type="Proteomes" id="UP001221898">
    <property type="component" value="Unassembled WGS sequence"/>
</dbReference>
<feature type="domain" description="Exonuclease" evidence="10">
    <location>
        <begin position="16"/>
        <end position="195"/>
    </location>
</feature>
<keyword evidence="4" id="KW-0540">Nuclease</keyword>
<dbReference type="EMBL" id="JAINUG010000003">
    <property type="protein sequence ID" value="KAJ8417950.1"/>
    <property type="molecule type" value="Genomic_DNA"/>
</dbReference>
<dbReference type="Gene3D" id="3.30.420.10">
    <property type="entry name" value="Ribonuclease H-like superfamily/Ribonuclease H"/>
    <property type="match status" value="1"/>
</dbReference>
<evidence type="ECO:0000313" key="12">
    <source>
        <dbReference type="Proteomes" id="UP001221898"/>
    </source>
</evidence>
<dbReference type="PANTHER" id="PTHR13058">
    <property type="entry name" value="THREE PRIME REPAIR EXONUCLEASE 1, 2"/>
    <property type="match status" value="1"/>
</dbReference>
<dbReference type="GO" id="GO:0006308">
    <property type="term" value="P:DNA catabolic process"/>
    <property type="evidence" value="ECO:0007669"/>
    <property type="project" value="TreeGrafter"/>
</dbReference>
<keyword evidence="7" id="KW-0269">Exonuclease</keyword>
<evidence type="ECO:0000256" key="4">
    <source>
        <dbReference type="ARBA" id="ARBA00022722"/>
    </source>
</evidence>
<comment type="similarity">
    <text evidence="9">Belongs to the exonuclease superfamily. TREX family.</text>
</comment>